<accession>A0ABT8KZ16</accession>
<reference evidence="1" key="1">
    <citation type="submission" date="2023-06" db="EMBL/GenBank/DDBJ databases">
        <title>Genomic of Parafulvivirga corallium.</title>
        <authorList>
            <person name="Wang G."/>
        </authorList>
    </citation>
    <scope>NUCLEOTIDE SEQUENCE</scope>
    <source>
        <strain evidence="1">BMA10</strain>
    </source>
</reference>
<gene>
    <name evidence="1" type="ORF">QQ008_29660</name>
</gene>
<proteinExistence type="predicted"/>
<organism evidence="1 2">
    <name type="scientific">Splendidivirga corallicola</name>
    <dbReference type="NCBI Taxonomy" id="3051826"/>
    <lineage>
        <taxon>Bacteria</taxon>
        <taxon>Pseudomonadati</taxon>
        <taxon>Bacteroidota</taxon>
        <taxon>Cytophagia</taxon>
        <taxon>Cytophagales</taxon>
        <taxon>Splendidivirgaceae</taxon>
        <taxon>Splendidivirga</taxon>
    </lineage>
</organism>
<comment type="caution">
    <text evidence="1">The sequence shown here is derived from an EMBL/GenBank/DDBJ whole genome shotgun (WGS) entry which is preliminary data.</text>
</comment>
<keyword evidence="2" id="KW-1185">Reference proteome</keyword>
<evidence type="ECO:0008006" key="3">
    <source>
        <dbReference type="Google" id="ProtNLM"/>
    </source>
</evidence>
<protein>
    <recommendedName>
        <fullName evidence="3">Lipoprotein</fullName>
    </recommendedName>
</protein>
<dbReference type="RefSeq" id="WP_346755610.1">
    <property type="nucleotide sequence ID" value="NZ_JAUJEA010000021.1"/>
</dbReference>
<dbReference type="PROSITE" id="PS51257">
    <property type="entry name" value="PROKAR_LIPOPROTEIN"/>
    <property type="match status" value="1"/>
</dbReference>
<dbReference type="EMBL" id="JAUJEA010000021">
    <property type="protein sequence ID" value="MDN5205588.1"/>
    <property type="molecule type" value="Genomic_DNA"/>
</dbReference>
<evidence type="ECO:0000313" key="2">
    <source>
        <dbReference type="Proteomes" id="UP001172082"/>
    </source>
</evidence>
<dbReference type="Proteomes" id="UP001172082">
    <property type="component" value="Unassembled WGS sequence"/>
</dbReference>
<sequence>MKQKFRASLLVMLLLGISMTACDNDDEPQVVVFQVNEEDAAEIIAVFLSINTYGFSANVDYIAEQVAGTLVCGQTVSDSDSFSDSSADGAINYTYNFTESYTYQCGTNDGMVNYGFVASQSLSTLRADILNDISGNWTLTDIDSNTENHQLSGEYQRSGSWEFKTGEEESFSVNMTIDFNNLLVEKATGYLNGGSAVFGLIGEKSESESSNYSGIVSFNSPEETIVEFNNGGTYILNMKTGDIQKQS</sequence>
<name>A0ABT8KZ16_9BACT</name>
<evidence type="ECO:0000313" key="1">
    <source>
        <dbReference type="EMBL" id="MDN5205588.1"/>
    </source>
</evidence>